<dbReference type="OrthoDB" id="8116725at2"/>
<dbReference type="EMBL" id="QETF01000003">
    <property type="protein sequence ID" value="PWG17897.1"/>
    <property type="molecule type" value="Genomic_DNA"/>
</dbReference>
<protein>
    <recommendedName>
        <fullName evidence="1">YjiS-like domain-containing protein</fullName>
    </recommendedName>
</protein>
<name>A0A2V1P977_9RHOB</name>
<reference evidence="3" key="1">
    <citation type="submission" date="2018-05" db="EMBL/GenBank/DDBJ databases">
        <authorList>
            <person name="Du Z."/>
            <person name="Wang X."/>
        </authorList>
    </citation>
    <scope>NUCLEOTIDE SEQUENCE [LARGE SCALE GENOMIC DNA]</scope>
    <source>
        <strain evidence="3">WDS4C29</strain>
    </source>
</reference>
<dbReference type="AlphaFoldDB" id="A0A2V1P977"/>
<comment type="caution">
    <text evidence="2">The sequence shown here is derived from an EMBL/GenBank/DDBJ whole genome shotgun (WGS) entry which is preliminary data.</text>
</comment>
<evidence type="ECO:0000313" key="3">
    <source>
        <dbReference type="Proteomes" id="UP000245293"/>
    </source>
</evidence>
<dbReference type="RefSeq" id="WP_109386859.1">
    <property type="nucleotide sequence ID" value="NZ_QETF01000003.1"/>
</dbReference>
<accession>A0A2V1P977</accession>
<dbReference type="InterPro" id="IPR009506">
    <property type="entry name" value="YjiS-like"/>
</dbReference>
<keyword evidence="3" id="KW-1185">Reference proteome</keyword>
<sequence>MAAIDMIRPLNGSGFSIARIFGAIASWNDARVTRKALSKLSARELDDIGLNPGDIDQIAARSYR</sequence>
<dbReference type="Proteomes" id="UP000245293">
    <property type="component" value="Unassembled WGS sequence"/>
</dbReference>
<evidence type="ECO:0000313" key="2">
    <source>
        <dbReference type="EMBL" id="PWG17897.1"/>
    </source>
</evidence>
<gene>
    <name evidence="2" type="ORF">DFK10_04070</name>
</gene>
<organism evidence="2 3">
    <name type="scientific">Salibaculum griseiflavum</name>
    <dbReference type="NCBI Taxonomy" id="1914409"/>
    <lineage>
        <taxon>Bacteria</taxon>
        <taxon>Pseudomonadati</taxon>
        <taxon>Pseudomonadota</taxon>
        <taxon>Alphaproteobacteria</taxon>
        <taxon>Rhodobacterales</taxon>
        <taxon>Roseobacteraceae</taxon>
        <taxon>Salibaculum</taxon>
    </lineage>
</organism>
<dbReference type="Pfam" id="PF06568">
    <property type="entry name" value="YjiS-like"/>
    <property type="match status" value="1"/>
</dbReference>
<feature type="domain" description="YjiS-like" evidence="1">
    <location>
        <begin position="21"/>
        <end position="56"/>
    </location>
</feature>
<proteinExistence type="predicted"/>
<evidence type="ECO:0000259" key="1">
    <source>
        <dbReference type="Pfam" id="PF06568"/>
    </source>
</evidence>